<gene>
    <name evidence="2" type="ordered locus">Isop_0758</name>
</gene>
<evidence type="ECO:0008006" key="4">
    <source>
        <dbReference type="Google" id="ProtNLM"/>
    </source>
</evidence>
<evidence type="ECO:0000256" key="1">
    <source>
        <dbReference type="SAM" id="SignalP"/>
    </source>
</evidence>
<sequence>MITSAFVSPRRVVPALVLTLMLPAWVDATPTQFDQGNSAAAITQAARTFLESLEPEQRAVAQLPFDTPQRFDWHFIPKPRKGLTLSAMNEDQRDAALELLKASLSPSAYAKAKYILIMEEVIRIQENDKTGRRDRLKFHWTVFGQPGPNADWGYSIEGHHLSVNVTFKEGRLISTTPLFLGLNPRRLNGEFDFVPMPKGYEPLAEEENAALALMASLSESQRVKAVLPPEQFAVIKTGPIHRLYSGDPVGVAASEFTPDQMTLLKKLVQAYLDRMIPEEAARSLDEIEQAGWEAIHFAWAGPVEKDQPWTFRVQGPTFIIDFDNSQADPLGTPANHLHSLWRNRLRDFGGK</sequence>
<keyword evidence="1" id="KW-0732">Signal</keyword>
<dbReference type="PANTHER" id="PTHR37489:SF1">
    <property type="entry name" value="DUF3500 DOMAIN-CONTAINING PROTEIN"/>
    <property type="match status" value="1"/>
</dbReference>
<evidence type="ECO:0000313" key="2">
    <source>
        <dbReference type="EMBL" id="ADV61349.1"/>
    </source>
</evidence>
<dbReference type="RefSeq" id="WP_013563638.1">
    <property type="nucleotide sequence ID" value="NC_014962.1"/>
</dbReference>
<dbReference type="STRING" id="575540.Isop_0758"/>
<dbReference type="eggNOG" id="COG0715">
    <property type="taxonomic scope" value="Bacteria"/>
</dbReference>
<dbReference type="OrthoDB" id="581140at2"/>
<evidence type="ECO:0000313" key="3">
    <source>
        <dbReference type="Proteomes" id="UP000008631"/>
    </source>
</evidence>
<dbReference type="HOGENOM" id="CLU_033093_0_0_0"/>
<dbReference type="Proteomes" id="UP000008631">
    <property type="component" value="Chromosome"/>
</dbReference>
<dbReference type="InterPro" id="IPR021889">
    <property type="entry name" value="DUF3500"/>
</dbReference>
<reference key="1">
    <citation type="submission" date="2010-11" db="EMBL/GenBank/DDBJ databases">
        <title>The complete sequence of chromosome of Isophaera pallida ATCC 43644.</title>
        <authorList>
            <consortium name="US DOE Joint Genome Institute (JGI-PGF)"/>
            <person name="Lucas S."/>
            <person name="Copeland A."/>
            <person name="Lapidus A."/>
            <person name="Bruce D."/>
            <person name="Goodwin L."/>
            <person name="Pitluck S."/>
            <person name="Kyrpides N."/>
            <person name="Mavromatis K."/>
            <person name="Pagani I."/>
            <person name="Ivanova N."/>
            <person name="Saunders E."/>
            <person name="Brettin T."/>
            <person name="Detter J.C."/>
            <person name="Han C."/>
            <person name="Tapia R."/>
            <person name="Land M."/>
            <person name="Hauser L."/>
            <person name="Markowitz V."/>
            <person name="Cheng J.-F."/>
            <person name="Hugenholtz P."/>
            <person name="Woyke T."/>
            <person name="Wu D."/>
            <person name="Eisen J.A."/>
        </authorList>
    </citation>
    <scope>NUCLEOTIDE SEQUENCE</scope>
    <source>
        <strain>ATCC 43644</strain>
    </source>
</reference>
<proteinExistence type="predicted"/>
<dbReference type="EMBL" id="CP002353">
    <property type="protein sequence ID" value="ADV61349.1"/>
    <property type="molecule type" value="Genomic_DNA"/>
</dbReference>
<keyword evidence="3" id="KW-1185">Reference proteome</keyword>
<dbReference type="InParanoid" id="E8R1S7"/>
<dbReference type="AlphaFoldDB" id="E8R1S7"/>
<dbReference type="Pfam" id="PF12006">
    <property type="entry name" value="DUF3500"/>
    <property type="match status" value="1"/>
</dbReference>
<dbReference type="KEGG" id="ipa:Isop_0758"/>
<accession>E8R1S7</accession>
<dbReference type="PANTHER" id="PTHR37489">
    <property type="entry name" value="DUF3500 DOMAIN-CONTAINING PROTEIN"/>
    <property type="match status" value="1"/>
</dbReference>
<name>E8R1S7_ISOPI</name>
<feature type="chain" id="PRO_5003226367" description="DUF3500 domain-containing protein" evidence="1">
    <location>
        <begin position="27"/>
        <end position="351"/>
    </location>
</feature>
<reference evidence="2 3" key="2">
    <citation type="journal article" date="2011" name="Stand. Genomic Sci.">
        <title>Complete genome sequence of Isosphaera pallida type strain (IS1B).</title>
        <authorList>
            <consortium name="US DOE Joint Genome Institute (JGI-PGF)"/>
            <person name="Goker M."/>
            <person name="Cleland D."/>
            <person name="Saunders E."/>
            <person name="Lapidus A."/>
            <person name="Nolan M."/>
            <person name="Lucas S."/>
            <person name="Hammon N."/>
            <person name="Deshpande S."/>
            <person name="Cheng J.F."/>
            <person name="Tapia R."/>
            <person name="Han C."/>
            <person name="Goodwin L."/>
            <person name="Pitluck S."/>
            <person name="Liolios K."/>
            <person name="Pagani I."/>
            <person name="Ivanova N."/>
            <person name="Mavromatis K."/>
            <person name="Pati A."/>
            <person name="Chen A."/>
            <person name="Palaniappan K."/>
            <person name="Land M."/>
            <person name="Hauser L."/>
            <person name="Chang Y.J."/>
            <person name="Jeffries C.D."/>
            <person name="Detter J.C."/>
            <person name="Beck B."/>
            <person name="Woyke T."/>
            <person name="Bristow J."/>
            <person name="Eisen J.A."/>
            <person name="Markowitz V."/>
            <person name="Hugenholtz P."/>
            <person name="Kyrpides N.C."/>
            <person name="Klenk H.P."/>
        </authorList>
    </citation>
    <scope>NUCLEOTIDE SEQUENCE [LARGE SCALE GENOMIC DNA]</scope>
    <source>
        <strain evidence="3">ATCC 43644 / DSM 9630 / IS1B</strain>
    </source>
</reference>
<organism evidence="2 3">
    <name type="scientific">Isosphaera pallida (strain ATCC 43644 / DSM 9630 / IS1B)</name>
    <dbReference type="NCBI Taxonomy" id="575540"/>
    <lineage>
        <taxon>Bacteria</taxon>
        <taxon>Pseudomonadati</taxon>
        <taxon>Planctomycetota</taxon>
        <taxon>Planctomycetia</taxon>
        <taxon>Isosphaerales</taxon>
        <taxon>Isosphaeraceae</taxon>
        <taxon>Isosphaera</taxon>
    </lineage>
</organism>
<feature type="signal peptide" evidence="1">
    <location>
        <begin position="1"/>
        <end position="26"/>
    </location>
</feature>
<protein>
    <recommendedName>
        <fullName evidence="4">DUF3500 domain-containing protein</fullName>
    </recommendedName>
</protein>